<keyword evidence="2 3" id="KW-0802">TPR repeat</keyword>
<protein>
    <recommendedName>
        <fullName evidence="5">TPR-like protein</fullName>
    </recommendedName>
</protein>
<feature type="repeat" description="TPR" evidence="3">
    <location>
        <begin position="219"/>
        <end position="252"/>
    </location>
</feature>
<evidence type="ECO:0000256" key="1">
    <source>
        <dbReference type="ARBA" id="ARBA00022737"/>
    </source>
</evidence>
<dbReference type="Gene3D" id="1.25.40.10">
    <property type="entry name" value="Tetratricopeptide repeat domain"/>
    <property type="match status" value="4"/>
</dbReference>
<evidence type="ECO:0000313" key="4">
    <source>
        <dbReference type="EMBL" id="CAG9279010.1"/>
    </source>
</evidence>
<feature type="repeat" description="TPR" evidence="3">
    <location>
        <begin position="427"/>
        <end position="460"/>
    </location>
</feature>
<name>A0A8J9X3V8_PHATR</name>
<dbReference type="InterPro" id="IPR011990">
    <property type="entry name" value="TPR-like_helical_dom_sf"/>
</dbReference>
<feature type="repeat" description="TPR" evidence="3">
    <location>
        <begin position="553"/>
        <end position="586"/>
    </location>
</feature>
<reference evidence="4" key="1">
    <citation type="submission" date="2022-02" db="EMBL/GenBank/DDBJ databases">
        <authorList>
            <person name="Giguere J D."/>
        </authorList>
    </citation>
    <scope>NUCLEOTIDE SEQUENCE</scope>
    <source>
        <strain evidence="4">CCAP 1055/1</strain>
    </source>
</reference>
<evidence type="ECO:0000256" key="3">
    <source>
        <dbReference type="PROSITE-ProRule" id="PRU00339"/>
    </source>
</evidence>
<dbReference type="PROSITE" id="PS50005">
    <property type="entry name" value="TPR"/>
    <property type="match status" value="8"/>
</dbReference>
<dbReference type="SMART" id="SM00028">
    <property type="entry name" value="TPR"/>
    <property type="match status" value="11"/>
</dbReference>
<keyword evidence="1" id="KW-0677">Repeat</keyword>
<feature type="repeat" description="TPR" evidence="3">
    <location>
        <begin position="511"/>
        <end position="544"/>
    </location>
</feature>
<dbReference type="InterPro" id="IPR019734">
    <property type="entry name" value="TPR_rpt"/>
</dbReference>
<feature type="repeat" description="TPR" evidence="3">
    <location>
        <begin position="595"/>
        <end position="628"/>
    </location>
</feature>
<organism evidence="4">
    <name type="scientific">Phaeodactylum tricornutum</name>
    <name type="common">Diatom</name>
    <dbReference type="NCBI Taxonomy" id="2850"/>
    <lineage>
        <taxon>Eukaryota</taxon>
        <taxon>Sar</taxon>
        <taxon>Stramenopiles</taxon>
        <taxon>Ochrophyta</taxon>
        <taxon>Bacillariophyta</taxon>
        <taxon>Bacillariophyceae</taxon>
        <taxon>Bacillariophycidae</taxon>
        <taxon>Naviculales</taxon>
        <taxon>Phaeodactylaceae</taxon>
        <taxon>Phaeodactylum</taxon>
    </lineage>
</organism>
<gene>
    <name evidence="4" type="ORF">PTTT1_LOCUS8718</name>
</gene>
<evidence type="ECO:0000256" key="2">
    <source>
        <dbReference type="ARBA" id="ARBA00022803"/>
    </source>
</evidence>
<dbReference type="Proteomes" id="UP000836788">
    <property type="component" value="Chromosome 11"/>
</dbReference>
<dbReference type="Pfam" id="PF13181">
    <property type="entry name" value="TPR_8"/>
    <property type="match status" value="1"/>
</dbReference>
<dbReference type="PANTHER" id="PTHR45641">
    <property type="entry name" value="TETRATRICOPEPTIDE REPEAT PROTEIN (AFU_ORTHOLOGUE AFUA_6G03870)"/>
    <property type="match status" value="1"/>
</dbReference>
<proteinExistence type="predicted"/>
<dbReference type="PROSITE" id="PS50293">
    <property type="entry name" value="TPR_REGION"/>
    <property type="match status" value="1"/>
</dbReference>
<dbReference type="SUPFAM" id="SSF48452">
    <property type="entry name" value="TPR-like"/>
    <property type="match status" value="3"/>
</dbReference>
<evidence type="ECO:0008006" key="5">
    <source>
        <dbReference type="Google" id="ProtNLM"/>
    </source>
</evidence>
<accession>A0A8J9X3V8</accession>
<sequence length="740" mass="83375">MLTTLHIDVPNSIPSIASEMKELKLTRAIALPQHLESVTDKCNIVSGHTGSPLLAQENHFVNRRQHYDSVASLNNAGIQFAESSRMSAALQCFRQALCDAEAIATVHVLPAADTRPTSNAYQKWSGAKGPTLGINRETVSGFRRREYDEGMRVFAAYLRLPMPNRDTAETQSSEIATVLYNMGQLQVDRLDYETGHGLFVDALVMTEYMSRDQVRQSVVPILHGIGYTRYRKGDFEKAIETFQEALVFSWEDGDRRHLAATLNCLGVLYFHLPEAKPKRSMEFLTRALTLQRNIPGELVAIATTLNNLGRVYYMEKRYKEALSVYSEALNIRRNSLGAENLDVAATVYNTGQTFQQLKEMDTAIYYYKDFLRIAIPKLGREHRDVCTILKCMAQIFHKKRDFPRALSLYHEVLSGYRSSMGEHAEVASIMNKIGNLHYEAGDFDSAIDMYLQGLYMEREVLADAHPNIAVTLSNIGQIFKQRGEYDSALRLYEEAFSLQVRAFGKCDPNVALTLSNIGLIYYQSGNFAVALEMYQEALAIRRKLYTESNLDVASSLNSIGLVFFKLAQFTKALTSFGQSLNIRRNVLGDSHQDVAIILYNVATVYMELGQEDEAVEFYRETIRVEKTALGPTHPDVCLTLRYVGQIYQQRGDLQDALSCFREILQIQRDNFFEEDLCIARTLNSIANLELQRGNTDAVVETMSDAARISKRAGGSEFDFRLCGFHLYGFAKLHPQGAAAA</sequence>
<feature type="repeat" description="TPR" evidence="3">
    <location>
        <begin position="302"/>
        <end position="335"/>
    </location>
</feature>
<dbReference type="EMBL" id="OU594952">
    <property type="protein sequence ID" value="CAG9279010.1"/>
    <property type="molecule type" value="Genomic_DNA"/>
</dbReference>
<dbReference type="PANTHER" id="PTHR45641:SF19">
    <property type="entry name" value="NEPHROCYSTIN-3"/>
    <property type="match status" value="1"/>
</dbReference>
<feature type="repeat" description="TPR" evidence="3">
    <location>
        <begin position="637"/>
        <end position="670"/>
    </location>
</feature>
<feature type="repeat" description="TPR" evidence="3">
    <location>
        <begin position="469"/>
        <end position="502"/>
    </location>
</feature>
<dbReference type="Pfam" id="PF13424">
    <property type="entry name" value="TPR_12"/>
    <property type="match status" value="5"/>
</dbReference>
<dbReference type="AlphaFoldDB" id="A0A8J9X3V8"/>